<comment type="caution">
    <text evidence="1">The sequence shown here is derived from an EMBL/GenBank/DDBJ whole genome shotgun (WGS) entry which is preliminary data.</text>
</comment>
<dbReference type="Proteomes" id="UP000280819">
    <property type="component" value="Unassembled WGS sequence"/>
</dbReference>
<dbReference type="RefSeq" id="WP_124843996.1">
    <property type="nucleotide sequence ID" value="NZ_JAUNKP010000003.1"/>
</dbReference>
<dbReference type="EMBL" id="RQZG01000005">
    <property type="protein sequence ID" value="RRD05790.1"/>
    <property type="molecule type" value="Genomic_DNA"/>
</dbReference>
<dbReference type="OrthoDB" id="3734334at2"/>
<evidence type="ECO:0000313" key="1">
    <source>
        <dbReference type="EMBL" id="RRD05790.1"/>
    </source>
</evidence>
<evidence type="ECO:0000313" key="2">
    <source>
        <dbReference type="Proteomes" id="UP000280819"/>
    </source>
</evidence>
<protein>
    <submittedName>
        <fullName evidence="1">Uncharacterized protein</fullName>
    </submittedName>
</protein>
<dbReference type="AlphaFoldDB" id="A0A3P1T8X7"/>
<name>A0A3P1T8X7_9ACTN</name>
<reference evidence="1 2" key="1">
    <citation type="submission" date="2018-11" db="EMBL/GenBank/DDBJ databases">
        <title>Genomes From Bacteria Associated with the Canine Oral Cavity: a Test Case for Automated Genome-Based Taxonomic Assignment.</title>
        <authorList>
            <person name="Coil D.A."/>
            <person name="Jospin G."/>
            <person name="Darling A.E."/>
            <person name="Wallis C."/>
            <person name="Davis I.J."/>
            <person name="Harris S."/>
            <person name="Eisen J.A."/>
            <person name="Holcombe L.J."/>
            <person name="O'Flynn C."/>
        </authorList>
    </citation>
    <scope>NUCLEOTIDE SEQUENCE [LARGE SCALE GENOMIC DNA]</scope>
    <source>
        <strain evidence="1 2">OH887_COT-365</strain>
    </source>
</reference>
<sequence>MAEIRTHDPDGGSEIRRLVMEALGEDIRPVQPGSTPEVVTEEPEVIVDPATLTPFDGPTISITDF</sequence>
<accession>A0A3P1T8X7</accession>
<proteinExistence type="predicted"/>
<gene>
    <name evidence="1" type="ORF">EII34_06175</name>
</gene>
<organism evidence="1 2">
    <name type="scientific">Arachnia propionica</name>
    <dbReference type="NCBI Taxonomy" id="1750"/>
    <lineage>
        <taxon>Bacteria</taxon>
        <taxon>Bacillati</taxon>
        <taxon>Actinomycetota</taxon>
        <taxon>Actinomycetes</taxon>
        <taxon>Propionibacteriales</taxon>
        <taxon>Propionibacteriaceae</taxon>
        <taxon>Arachnia</taxon>
    </lineage>
</organism>